<evidence type="ECO:0000313" key="10">
    <source>
        <dbReference type="EMBL" id="APE44993.1"/>
    </source>
</evidence>
<evidence type="ECO:0000256" key="6">
    <source>
        <dbReference type="ARBA" id="ARBA00022884"/>
    </source>
</evidence>
<keyword evidence="11" id="KW-1185">Reference proteome</keyword>
<dbReference type="SUPFAM" id="SSF50249">
    <property type="entry name" value="Nucleic acid-binding proteins"/>
    <property type="match status" value="2"/>
</dbReference>
<dbReference type="AlphaFoldDB" id="A0A1J0WKV4"/>
<dbReference type="Pfam" id="PF17876">
    <property type="entry name" value="CSD2"/>
    <property type="match status" value="1"/>
</dbReference>
<dbReference type="SMART" id="SM00316">
    <property type="entry name" value="S1"/>
    <property type="match status" value="1"/>
</dbReference>
<dbReference type="EC" id="3.1.13.1" evidence="7"/>
<evidence type="ECO:0000256" key="3">
    <source>
        <dbReference type="ARBA" id="ARBA00022722"/>
    </source>
</evidence>
<dbReference type="InterPro" id="IPR040476">
    <property type="entry name" value="CSD2"/>
</dbReference>
<dbReference type="Pfam" id="PF00575">
    <property type="entry name" value="S1"/>
    <property type="match status" value="1"/>
</dbReference>
<keyword evidence="2 7" id="KW-0963">Cytoplasm</keyword>
<dbReference type="NCBIfam" id="TIGR00358">
    <property type="entry name" value="3_prime_RNase"/>
    <property type="match status" value="1"/>
</dbReference>
<evidence type="ECO:0000259" key="9">
    <source>
        <dbReference type="PROSITE" id="PS50126"/>
    </source>
</evidence>
<dbReference type="OrthoDB" id="9764149at2"/>
<gene>
    <name evidence="7" type="primary">rnr</name>
    <name evidence="10" type="ORF">BOO69_17440</name>
</gene>
<dbReference type="PROSITE" id="PS50126">
    <property type="entry name" value="S1"/>
    <property type="match status" value="1"/>
</dbReference>
<dbReference type="GO" id="GO:0008859">
    <property type="term" value="F:exoribonuclease II activity"/>
    <property type="evidence" value="ECO:0007669"/>
    <property type="project" value="UniProtKB-UniRule"/>
</dbReference>
<dbReference type="RefSeq" id="WP_071973340.1">
    <property type="nucleotide sequence ID" value="NZ_CP018076.1"/>
</dbReference>
<dbReference type="CDD" id="cd04471">
    <property type="entry name" value="S1_RNase_R"/>
    <property type="match status" value="1"/>
</dbReference>
<name>A0A1J0WKV4_9RHOB</name>
<dbReference type="NCBIfam" id="TIGR02063">
    <property type="entry name" value="RNase_R"/>
    <property type="match status" value="1"/>
</dbReference>
<dbReference type="InterPro" id="IPR022966">
    <property type="entry name" value="RNase_II/R_CS"/>
</dbReference>
<dbReference type="STRING" id="1917485.BOO69_17440"/>
<dbReference type="Pfam" id="PF00773">
    <property type="entry name" value="RNB"/>
    <property type="match status" value="1"/>
</dbReference>
<comment type="function">
    <text evidence="7">3'-5' exoribonuclease that releases 5'-nucleoside monophosphates and is involved in maturation of structured RNAs.</text>
</comment>
<dbReference type="SMART" id="SM00955">
    <property type="entry name" value="RNB"/>
    <property type="match status" value="1"/>
</dbReference>
<organism evidence="10 11">
    <name type="scientific">Sulfitobacter alexandrii</name>
    <dbReference type="NCBI Taxonomy" id="1917485"/>
    <lineage>
        <taxon>Bacteria</taxon>
        <taxon>Pseudomonadati</taxon>
        <taxon>Pseudomonadota</taxon>
        <taxon>Alphaproteobacteria</taxon>
        <taxon>Rhodobacterales</taxon>
        <taxon>Roseobacteraceae</taxon>
        <taxon>Sulfitobacter</taxon>
    </lineage>
</organism>
<accession>A0A1J0WKV4</accession>
<evidence type="ECO:0000313" key="11">
    <source>
        <dbReference type="Proteomes" id="UP000181897"/>
    </source>
</evidence>
<dbReference type="GO" id="GO:0006402">
    <property type="term" value="P:mRNA catabolic process"/>
    <property type="evidence" value="ECO:0007669"/>
    <property type="project" value="TreeGrafter"/>
</dbReference>
<dbReference type="InterPro" id="IPR011805">
    <property type="entry name" value="RNase_R"/>
</dbReference>
<dbReference type="GO" id="GO:0005829">
    <property type="term" value="C:cytosol"/>
    <property type="evidence" value="ECO:0007669"/>
    <property type="project" value="TreeGrafter"/>
</dbReference>
<dbReference type="PROSITE" id="PS01175">
    <property type="entry name" value="RIBONUCLEASE_II"/>
    <property type="match status" value="1"/>
</dbReference>
<dbReference type="PANTHER" id="PTHR23355">
    <property type="entry name" value="RIBONUCLEASE"/>
    <property type="match status" value="1"/>
</dbReference>
<comment type="catalytic activity">
    <reaction evidence="1 7">
        <text>Exonucleolytic cleavage in the 3'- to 5'-direction to yield nucleoside 5'-phosphates.</text>
        <dbReference type="EC" id="3.1.13.1"/>
    </reaction>
</comment>
<proteinExistence type="inferred from homology"/>
<dbReference type="GO" id="GO:0003723">
    <property type="term" value="F:RNA binding"/>
    <property type="evidence" value="ECO:0007669"/>
    <property type="project" value="UniProtKB-UniRule"/>
</dbReference>
<feature type="region of interest" description="Disordered" evidence="8">
    <location>
        <begin position="715"/>
        <end position="753"/>
    </location>
</feature>
<evidence type="ECO:0000256" key="5">
    <source>
        <dbReference type="ARBA" id="ARBA00022839"/>
    </source>
</evidence>
<dbReference type="InterPro" id="IPR001900">
    <property type="entry name" value="RNase_II/R"/>
</dbReference>
<dbReference type="PANTHER" id="PTHR23355:SF9">
    <property type="entry name" value="DIS3-LIKE EXONUCLEASE 2"/>
    <property type="match status" value="1"/>
</dbReference>
<comment type="subcellular location">
    <subcellularLocation>
        <location evidence="7">Cytoplasm</location>
    </subcellularLocation>
</comment>
<keyword evidence="4 7" id="KW-0378">Hydrolase</keyword>
<comment type="similarity">
    <text evidence="7">Belongs to the RNR ribonuclease family. RNase R subfamily.</text>
</comment>
<dbReference type="InterPro" id="IPR012340">
    <property type="entry name" value="NA-bd_OB-fold"/>
</dbReference>
<feature type="compositionally biased region" description="Basic residues" evidence="8">
    <location>
        <begin position="727"/>
        <end position="753"/>
    </location>
</feature>
<evidence type="ECO:0000256" key="2">
    <source>
        <dbReference type="ARBA" id="ARBA00022490"/>
    </source>
</evidence>
<keyword evidence="5 7" id="KW-0269">Exonuclease</keyword>
<protein>
    <recommendedName>
        <fullName evidence="7">Ribonuclease R</fullName>
        <shortName evidence="7">RNase R</shortName>
        <ecNumber evidence="7">3.1.13.1</ecNumber>
    </recommendedName>
</protein>
<feature type="compositionally biased region" description="Polar residues" evidence="8">
    <location>
        <begin position="715"/>
        <end position="724"/>
    </location>
</feature>
<evidence type="ECO:0000256" key="7">
    <source>
        <dbReference type="HAMAP-Rule" id="MF_01895"/>
    </source>
</evidence>
<dbReference type="EMBL" id="CP018076">
    <property type="protein sequence ID" value="APE44993.1"/>
    <property type="molecule type" value="Genomic_DNA"/>
</dbReference>
<dbReference type="InterPro" id="IPR050180">
    <property type="entry name" value="RNR_Ribonuclease"/>
</dbReference>
<evidence type="ECO:0000256" key="1">
    <source>
        <dbReference type="ARBA" id="ARBA00001849"/>
    </source>
</evidence>
<evidence type="ECO:0000256" key="4">
    <source>
        <dbReference type="ARBA" id="ARBA00022801"/>
    </source>
</evidence>
<keyword evidence="6 7" id="KW-0694">RNA-binding</keyword>
<dbReference type="Proteomes" id="UP000181897">
    <property type="component" value="Chromosome"/>
</dbReference>
<reference evidence="10 11" key="1">
    <citation type="submission" date="2016-11" db="EMBL/GenBank/DDBJ databases">
        <title>Complete genome sequence of Sulfitobacter sp. AM1-D1, a toxic bacteria associated with marine dinoflagellate Alexandrium minutum in East China Sea.</title>
        <authorList>
            <person name="Yang Q."/>
            <person name="Zhang X."/>
            <person name="Tian X."/>
        </authorList>
    </citation>
    <scope>NUCLEOTIDE SEQUENCE [LARGE SCALE GENOMIC DNA]</scope>
    <source>
        <strain evidence="10 11">AM1-D1</strain>
    </source>
</reference>
<feature type="domain" description="S1 motif" evidence="9">
    <location>
        <begin position="628"/>
        <end position="709"/>
    </location>
</feature>
<dbReference type="InterPro" id="IPR004476">
    <property type="entry name" value="RNase_II/RNase_R"/>
</dbReference>
<evidence type="ECO:0000256" key="8">
    <source>
        <dbReference type="SAM" id="MobiDB-lite"/>
    </source>
</evidence>
<dbReference type="InterPro" id="IPR003029">
    <property type="entry name" value="S1_domain"/>
</dbReference>
<dbReference type="Gene3D" id="2.40.50.140">
    <property type="entry name" value="Nucleic acid-binding proteins"/>
    <property type="match status" value="1"/>
</dbReference>
<keyword evidence="3 7" id="KW-0540">Nuclease</keyword>
<sequence length="753" mass="82959">MSNIPTKAEILDWIERNPTLTAKRDIAKAFGIKGAARIDLKRQLKELEAEGHLEKRKRSYQDPDRLPPVSVLVVSHADKDGDLFAKPMEWQGEGVEPIVLVIPRASDPALGEGDRILARLSVVKEDTHNYEARLIRRIGTNPKRVMGIFRKGSEGGRIVPIDKGADREWIVAEGATHGAKDGELVEAEQAGPKGRLGLPKARIVERLGDPSAPKAVSLIAIHQHGIPDHFPDDAIAEADSKKPAGLKGREDLRDLPLITIDPSDARDHDDACYAHADEDPANEGGHVIWVAIADVAHYVTPGSALDREARKRGNSTYFPDRVVPMLPDRLSGDLCSLHQGVPRACIAVRMVLDSRGNKLGHSFHRGLMRSPASLHYEEVQDAIDGNPNDRTGPLLEPVLKPLYAAYAALKAARAERQPLDLDLPERRIELSEDGTVKSVNFKDRLDAHRLIEEYMVLANVAAAETLAAKKTPLLYRIHEEPSQEKLDALRETAEAAGYTLAKGQVLQTAHLNRLLNDAAGTDDAELINLSTLRSMTQAYYGPEHIGHFGLALRSYAHFTSPIRRYADLIVHRALITAHGWGKDGLTPDDMETLDQTGAHISDTERRSMTAERDTTDRYLASYLSERVGSEFTGRISGVARFGAFVKLDETGADGLLPMRALGREYFHYDREAQTLMGSDTGTMIGIGQKVTVKLAEAVPVTGGIALELVDIDGQKVTQQRQSPAGRSPRRKSTKAKRKKDKIKRKVSRTRRPK</sequence>
<dbReference type="HAMAP" id="MF_01895">
    <property type="entry name" value="RNase_R"/>
    <property type="match status" value="1"/>
</dbReference>
<dbReference type="KEGG" id="suam:BOO69_17440"/>